<sequence>MKPPPFSPSIWPFRSPTVTRSCVALMVVLTQASWGRHAGLAQVPRLTSDWINLGFVGRTQRRGTRGTTPTIP</sequence>
<organism evidence="1 2">
    <name type="scientific">Portunus trituberculatus</name>
    <name type="common">Swimming crab</name>
    <name type="synonym">Neptunus trituberculatus</name>
    <dbReference type="NCBI Taxonomy" id="210409"/>
    <lineage>
        <taxon>Eukaryota</taxon>
        <taxon>Metazoa</taxon>
        <taxon>Ecdysozoa</taxon>
        <taxon>Arthropoda</taxon>
        <taxon>Crustacea</taxon>
        <taxon>Multicrustacea</taxon>
        <taxon>Malacostraca</taxon>
        <taxon>Eumalacostraca</taxon>
        <taxon>Eucarida</taxon>
        <taxon>Decapoda</taxon>
        <taxon>Pleocyemata</taxon>
        <taxon>Brachyura</taxon>
        <taxon>Eubrachyura</taxon>
        <taxon>Portunoidea</taxon>
        <taxon>Portunidae</taxon>
        <taxon>Portuninae</taxon>
        <taxon>Portunus</taxon>
    </lineage>
</organism>
<dbReference type="EMBL" id="VSRR010069828">
    <property type="protein sequence ID" value="MPC85865.1"/>
    <property type="molecule type" value="Genomic_DNA"/>
</dbReference>
<proteinExistence type="predicted"/>
<gene>
    <name evidence="1" type="ORF">E2C01_080664</name>
</gene>
<dbReference type="Proteomes" id="UP000324222">
    <property type="component" value="Unassembled WGS sequence"/>
</dbReference>
<reference evidence="1 2" key="1">
    <citation type="submission" date="2019-05" db="EMBL/GenBank/DDBJ databases">
        <title>Another draft genome of Portunus trituberculatus and its Hox gene families provides insights of decapod evolution.</title>
        <authorList>
            <person name="Jeong J.-H."/>
            <person name="Song I."/>
            <person name="Kim S."/>
            <person name="Choi T."/>
            <person name="Kim D."/>
            <person name="Ryu S."/>
            <person name="Kim W."/>
        </authorList>
    </citation>
    <scope>NUCLEOTIDE SEQUENCE [LARGE SCALE GENOMIC DNA]</scope>
    <source>
        <tissue evidence="1">Muscle</tissue>
    </source>
</reference>
<comment type="caution">
    <text evidence="1">The sequence shown here is derived from an EMBL/GenBank/DDBJ whole genome shotgun (WGS) entry which is preliminary data.</text>
</comment>
<accession>A0A5B7ITT9</accession>
<keyword evidence="2" id="KW-1185">Reference proteome</keyword>
<evidence type="ECO:0000313" key="2">
    <source>
        <dbReference type="Proteomes" id="UP000324222"/>
    </source>
</evidence>
<name>A0A5B7ITT9_PORTR</name>
<protein>
    <submittedName>
        <fullName evidence="1">Uncharacterized protein</fullName>
    </submittedName>
</protein>
<evidence type="ECO:0000313" key="1">
    <source>
        <dbReference type="EMBL" id="MPC85865.1"/>
    </source>
</evidence>
<dbReference type="AlphaFoldDB" id="A0A5B7ITT9"/>